<evidence type="ECO:0000313" key="2">
    <source>
        <dbReference type="EMBL" id="CAA9267000.1"/>
    </source>
</evidence>
<protein>
    <submittedName>
        <fullName evidence="2">Uncharacterized protein</fullName>
    </submittedName>
</protein>
<feature type="region of interest" description="Disordered" evidence="1">
    <location>
        <begin position="1"/>
        <end position="67"/>
    </location>
</feature>
<dbReference type="AlphaFoldDB" id="A0A6J4J1K9"/>
<organism evidence="2">
    <name type="scientific">uncultured Arthrobacter sp</name>
    <dbReference type="NCBI Taxonomy" id="114050"/>
    <lineage>
        <taxon>Bacteria</taxon>
        <taxon>Bacillati</taxon>
        <taxon>Actinomycetota</taxon>
        <taxon>Actinomycetes</taxon>
        <taxon>Micrococcales</taxon>
        <taxon>Micrococcaceae</taxon>
        <taxon>Arthrobacter</taxon>
        <taxon>environmental samples</taxon>
    </lineage>
</organism>
<dbReference type="EMBL" id="CADCTE010000163">
    <property type="protein sequence ID" value="CAA9267000.1"/>
    <property type="molecule type" value="Genomic_DNA"/>
</dbReference>
<gene>
    <name evidence="2" type="ORF">AVDCRST_MAG83-3034</name>
</gene>
<reference evidence="2" key="1">
    <citation type="submission" date="2020-02" db="EMBL/GenBank/DDBJ databases">
        <authorList>
            <person name="Meier V. D."/>
        </authorList>
    </citation>
    <scope>NUCLEOTIDE SEQUENCE</scope>
    <source>
        <strain evidence="2">AVDCRST_MAG83</strain>
    </source>
</reference>
<proteinExistence type="predicted"/>
<name>A0A6J4J1K9_9MICC</name>
<accession>A0A6J4J1K9</accession>
<feature type="non-terminal residue" evidence="2">
    <location>
        <position position="1"/>
    </location>
</feature>
<sequence>RGPPAPAGARRPGRSSSGRRPRAPRRPRGGTRRGPSHRAQDRAVPCAQLDRHRGPHQASLHVFRQTV</sequence>
<evidence type="ECO:0000256" key="1">
    <source>
        <dbReference type="SAM" id="MobiDB-lite"/>
    </source>
</evidence>
<feature type="non-terminal residue" evidence="2">
    <location>
        <position position="67"/>
    </location>
</feature>
<feature type="compositionally biased region" description="Basic residues" evidence="1">
    <location>
        <begin position="11"/>
        <end position="36"/>
    </location>
</feature>